<dbReference type="AlphaFoldDB" id="A0A1G7TGI1"/>
<dbReference type="OrthoDB" id="8404530at2"/>
<gene>
    <name evidence="1" type="ORF">SAMN04487974_102114</name>
</gene>
<evidence type="ECO:0000313" key="2">
    <source>
        <dbReference type="Proteomes" id="UP000199495"/>
    </source>
</evidence>
<dbReference type="STRING" id="440168.SAMN04487974_102114"/>
<keyword evidence="2" id="KW-1185">Reference proteome</keyword>
<sequence>MKILGYLKNGDIDIFIGGERLIVPDVSSNRHRRMITEWEAAGNTIPPYVPPAPAVAEVKAEANRRITYAYPLWRQINIIRDGGDGLADMSAFIDGLRAKSNKIEAMKPIPPDFRDDKYW</sequence>
<proteinExistence type="predicted"/>
<protein>
    <submittedName>
        <fullName evidence="1">Uncharacterized protein</fullName>
    </submittedName>
</protein>
<reference evidence="1 2" key="1">
    <citation type="submission" date="2016-10" db="EMBL/GenBank/DDBJ databases">
        <authorList>
            <person name="de Groot N.N."/>
        </authorList>
    </citation>
    <scope>NUCLEOTIDE SEQUENCE [LARGE SCALE GENOMIC DNA]</scope>
    <source>
        <strain evidence="1 2">CGMCC 1.10267</strain>
    </source>
</reference>
<name>A0A1G7TGI1_9HYPH</name>
<evidence type="ECO:0000313" key="1">
    <source>
        <dbReference type="EMBL" id="SDG34355.1"/>
    </source>
</evidence>
<organism evidence="1 2">
    <name type="scientific">Pelagibacterium luteolum</name>
    <dbReference type="NCBI Taxonomy" id="440168"/>
    <lineage>
        <taxon>Bacteria</taxon>
        <taxon>Pseudomonadati</taxon>
        <taxon>Pseudomonadota</taxon>
        <taxon>Alphaproteobacteria</taxon>
        <taxon>Hyphomicrobiales</taxon>
        <taxon>Devosiaceae</taxon>
        <taxon>Pelagibacterium</taxon>
    </lineage>
</organism>
<accession>A0A1G7TGI1</accession>
<dbReference type="RefSeq" id="WP_090592574.1">
    <property type="nucleotide sequence ID" value="NZ_FNCS01000002.1"/>
</dbReference>
<dbReference type="EMBL" id="FNCS01000002">
    <property type="protein sequence ID" value="SDG34355.1"/>
    <property type="molecule type" value="Genomic_DNA"/>
</dbReference>
<dbReference type="Proteomes" id="UP000199495">
    <property type="component" value="Unassembled WGS sequence"/>
</dbReference>